<dbReference type="STRING" id="993615.L2GIV0"/>
<dbReference type="EMBL" id="JH370205">
    <property type="protein sequence ID" value="ELA40808.1"/>
    <property type="molecule type" value="Genomic_DNA"/>
</dbReference>
<dbReference type="FunCoup" id="L2GIV0">
    <property type="interactions" value="245"/>
</dbReference>
<protein>
    <recommendedName>
        <fullName evidence="1">PCI domain-containing protein</fullName>
    </recommendedName>
</protein>
<dbReference type="Pfam" id="PF01399">
    <property type="entry name" value="PCI"/>
    <property type="match status" value="1"/>
</dbReference>
<dbReference type="InParanoid" id="L2GIV0"/>
<sequence>MEELFEQERNARTSGDIKKLEEIQQAILSNCHSEEEVISTLRLLINKRKQEPECIKKLIRNVFDTHRDIGFLKNLLSKVVEGRIFLEEERVDIAEYVKNALGNNIQESYALVKDIPVETFTTISDRKRNMFLFEQFRLALLLKKLDDAELTSRKVRRSFLTNEEKIIFLNYSILLKIAQNRFLEASELFLQLNEVDESKKYVAMGSLYCLMSSCLAEDRNIIDEKKSLLKKFFEFKNNDEAMRVYLKTFSSDLIIDFGTIDEISASISKYAGDVSQTLLETSIMEHNLFVISRFFSKIKIEQIVKVMNIEEENLIGFISEMVNEKYCNVKINQPQRLVFFGDKHWNDSVDDVLDKIVLVSHLIHKQSISDS</sequence>
<dbReference type="SMART" id="SM00088">
    <property type="entry name" value="PINT"/>
    <property type="match status" value="1"/>
</dbReference>
<keyword evidence="3" id="KW-1185">Reference proteome</keyword>
<reference evidence="3" key="1">
    <citation type="submission" date="2011-05" db="EMBL/GenBank/DDBJ databases">
        <title>The genome sequence of Vittaforma corneae strain ATCC 50505.</title>
        <authorList>
            <consortium name="The Broad Institute Genome Sequencing Platform"/>
            <person name="Cuomo C."/>
            <person name="Didier E."/>
            <person name="Bowers L."/>
            <person name="Young S.K."/>
            <person name="Zeng Q."/>
            <person name="Gargeya S."/>
            <person name="Fitzgerald M."/>
            <person name="Haas B."/>
            <person name="Abouelleil A."/>
            <person name="Alvarado L."/>
            <person name="Arachchi H.M."/>
            <person name="Berlin A."/>
            <person name="Chapman S.B."/>
            <person name="Gearin G."/>
            <person name="Goldberg J."/>
            <person name="Griggs A."/>
            <person name="Gujja S."/>
            <person name="Hansen M."/>
            <person name="Heiman D."/>
            <person name="Howarth C."/>
            <person name="Larimer J."/>
            <person name="Lui A."/>
            <person name="MacDonald P.J.P."/>
            <person name="McCowen C."/>
            <person name="Montmayeur A."/>
            <person name="Murphy C."/>
            <person name="Neiman D."/>
            <person name="Pearson M."/>
            <person name="Priest M."/>
            <person name="Roberts A."/>
            <person name="Saif S."/>
            <person name="Shea T."/>
            <person name="Sisk P."/>
            <person name="Stolte C."/>
            <person name="Sykes S."/>
            <person name="Wortman J."/>
            <person name="Nusbaum C."/>
            <person name="Birren B."/>
        </authorList>
    </citation>
    <scope>NUCLEOTIDE SEQUENCE [LARGE SCALE GENOMIC DNA]</scope>
    <source>
        <strain evidence="3">ATCC 50505</strain>
    </source>
</reference>
<dbReference type="GeneID" id="19882865"/>
<proteinExistence type="predicted"/>
<dbReference type="PANTHER" id="PTHR10855:SF1">
    <property type="entry name" value="26S PROTEASOME NON-ATPASE REGULATORY SUBUNIT 12"/>
    <property type="match status" value="1"/>
</dbReference>
<dbReference type="Gene3D" id="1.10.10.10">
    <property type="entry name" value="Winged helix-like DNA-binding domain superfamily/Winged helix DNA-binding domain"/>
    <property type="match status" value="1"/>
</dbReference>
<dbReference type="InterPro" id="IPR000717">
    <property type="entry name" value="PCI_dom"/>
</dbReference>
<dbReference type="AlphaFoldDB" id="L2GIV0"/>
<feature type="domain" description="PCI" evidence="1">
    <location>
        <begin position="273"/>
        <end position="356"/>
    </location>
</feature>
<dbReference type="VEuPathDB" id="MicrosporidiaDB:VICG_02155"/>
<organism evidence="2 3">
    <name type="scientific">Vittaforma corneae (strain ATCC 50505)</name>
    <name type="common">Microsporidian parasite</name>
    <name type="synonym">Nosema corneum</name>
    <dbReference type="NCBI Taxonomy" id="993615"/>
    <lineage>
        <taxon>Eukaryota</taxon>
        <taxon>Fungi</taxon>
        <taxon>Fungi incertae sedis</taxon>
        <taxon>Microsporidia</taxon>
        <taxon>Nosematidae</taxon>
        <taxon>Vittaforma</taxon>
    </lineage>
</organism>
<dbReference type="InterPro" id="IPR054559">
    <property type="entry name" value="PSMD12-CSN4-like_N"/>
</dbReference>
<evidence type="ECO:0000313" key="3">
    <source>
        <dbReference type="Proteomes" id="UP000011082"/>
    </source>
</evidence>
<dbReference type="InterPro" id="IPR040134">
    <property type="entry name" value="PSMD12/CSN4"/>
</dbReference>
<dbReference type="Pfam" id="PF22241">
    <property type="entry name" value="PSMD12-CSN4_N"/>
    <property type="match status" value="1"/>
</dbReference>
<dbReference type="SUPFAM" id="SSF46785">
    <property type="entry name" value="Winged helix' DNA-binding domain"/>
    <property type="match status" value="1"/>
</dbReference>
<dbReference type="RefSeq" id="XP_007605600.1">
    <property type="nucleotide sequence ID" value="XM_007605538.1"/>
</dbReference>
<evidence type="ECO:0000259" key="1">
    <source>
        <dbReference type="SMART" id="SM00088"/>
    </source>
</evidence>
<name>L2GIV0_VITCO</name>
<dbReference type="GO" id="GO:0005737">
    <property type="term" value="C:cytoplasm"/>
    <property type="evidence" value="ECO:0007669"/>
    <property type="project" value="TreeGrafter"/>
</dbReference>
<dbReference type="OMA" id="CKIDRIK"/>
<accession>L2GIV0</accession>
<evidence type="ECO:0000313" key="2">
    <source>
        <dbReference type="EMBL" id="ELA40808.1"/>
    </source>
</evidence>
<dbReference type="PANTHER" id="PTHR10855">
    <property type="entry name" value="26S PROTEASOME NON-ATPASE REGULATORY SUBUNIT 12/COP9 SIGNALOSOME COMPLEX SUBUNIT 4"/>
    <property type="match status" value="1"/>
</dbReference>
<dbReference type="GO" id="GO:0008541">
    <property type="term" value="C:proteasome regulatory particle, lid subcomplex"/>
    <property type="evidence" value="ECO:0007669"/>
    <property type="project" value="TreeGrafter"/>
</dbReference>
<dbReference type="InterPro" id="IPR036388">
    <property type="entry name" value="WH-like_DNA-bd_sf"/>
</dbReference>
<dbReference type="OrthoDB" id="268763at2759"/>
<dbReference type="Proteomes" id="UP000011082">
    <property type="component" value="Unassembled WGS sequence"/>
</dbReference>
<gene>
    <name evidence="2" type="ORF">VICG_02155</name>
</gene>
<dbReference type="InterPro" id="IPR036390">
    <property type="entry name" value="WH_DNA-bd_sf"/>
</dbReference>
<dbReference type="HOGENOM" id="CLU_055005_0_0_1"/>